<protein>
    <submittedName>
        <fullName evidence="2">Uncharacterized protein</fullName>
    </submittedName>
</protein>
<sequence>MAFLQVKHSRKLNIWIILTLEKEVELAIPDAKLEAATAALASARIPQCTDPACPELQTDKESSLHASNYLDPVTGEHFISREVAERVCAKNRYHIVSQRHFHLQHKWSYYTVLRLYTKSSILWWLPEIALGPVADESFILSTDLDLPPGRSDRGSSTGPWTELYPIKSLRPAKLYEALVLLCCLYWNSVDEVDSSFEDMSQSLYESLEDPVYTEISDNIRPEFKPVWAAMHGSLDQERREALPPGASFFELLRFRKRLLAAELPQSKDIPPLPRLAADDNVVTLPEDQGRST</sequence>
<dbReference type="OrthoDB" id="4499271at2759"/>
<dbReference type="EMBL" id="AP024443">
    <property type="protein sequence ID" value="BCS18859.1"/>
    <property type="molecule type" value="Genomic_DNA"/>
</dbReference>
<dbReference type="GeneID" id="64968864"/>
<evidence type="ECO:0000313" key="2">
    <source>
        <dbReference type="EMBL" id="BCS18859.1"/>
    </source>
</evidence>
<reference evidence="2" key="1">
    <citation type="submission" date="2021-01" db="EMBL/GenBank/DDBJ databases">
        <authorList>
            <consortium name="Aspergillus puulaauensis MK2 genome sequencing consortium"/>
            <person name="Kazuki M."/>
            <person name="Futagami T."/>
        </authorList>
    </citation>
    <scope>NUCLEOTIDE SEQUENCE</scope>
    <source>
        <strain evidence="2">MK2</strain>
    </source>
</reference>
<keyword evidence="3" id="KW-1185">Reference proteome</keyword>
<name>A0A7R7XCL5_9EURO</name>
<reference evidence="2" key="2">
    <citation type="submission" date="2021-02" db="EMBL/GenBank/DDBJ databases">
        <title>Aspergillus puulaauensis MK2 genome sequence.</title>
        <authorList>
            <person name="Futagami T."/>
            <person name="Mori K."/>
            <person name="Kadooka C."/>
            <person name="Tanaka T."/>
        </authorList>
    </citation>
    <scope>NUCLEOTIDE SEQUENCE</scope>
    <source>
        <strain evidence="2">MK2</strain>
    </source>
</reference>
<dbReference type="RefSeq" id="XP_041551053.1">
    <property type="nucleotide sequence ID" value="XM_041697804.1"/>
</dbReference>
<accession>A0A7R7XCL5</accession>
<gene>
    <name evidence="2" type="ORF">APUU_11687S</name>
</gene>
<dbReference type="AlphaFoldDB" id="A0A7R7XCL5"/>
<evidence type="ECO:0000313" key="3">
    <source>
        <dbReference type="Proteomes" id="UP000654913"/>
    </source>
</evidence>
<dbReference type="Proteomes" id="UP000654913">
    <property type="component" value="Chromosome 1"/>
</dbReference>
<proteinExistence type="predicted"/>
<feature type="region of interest" description="Disordered" evidence="1">
    <location>
        <begin position="268"/>
        <end position="292"/>
    </location>
</feature>
<organism evidence="2 3">
    <name type="scientific">Aspergillus puulaauensis</name>
    <dbReference type="NCBI Taxonomy" id="1220207"/>
    <lineage>
        <taxon>Eukaryota</taxon>
        <taxon>Fungi</taxon>
        <taxon>Dikarya</taxon>
        <taxon>Ascomycota</taxon>
        <taxon>Pezizomycotina</taxon>
        <taxon>Eurotiomycetes</taxon>
        <taxon>Eurotiomycetidae</taxon>
        <taxon>Eurotiales</taxon>
        <taxon>Aspergillaceae</taxon>
        <taxon>Aspergillus</taxon>
    </lineage>
</organism>
<dbReference type="KEGG" id="apuu:APUU_11687S"/>
<evidence type="ECO:0000256" key="1">
    <source>
        <dbReference type="SAM" id="MobiDB-lite"/>
    </source>
</evidence>